<dbReference type="InParanoid" id="C4JTV1"/>
<evidence type="ECO:0000256" key="7">
    <source>
        <dbReference type="SAM" id="SignalP"/>
    </source>
</evidence>
<sequence>MTFPSRLLTTFGLIFLAHAGYSAHEHSVLYGSTHPLPLDITLETLVAVVLVIFGLVLGAEKPKPISWSAWAGEIERKGGSENPFLGLEERRAFIDIRVMGYVLLRRAKRKEFREWKRQRDEVSTK</sequence>
<evidence type="ECO:0000256" key="2">
    <source>
        <dbReference type="ARBA" id="ARBA00006109"/>
    </source>
</evidence>
<evidence type="ECO:0000256" key="6">
    <source>
        <dbReference type="SAM" id="Phobius"/>
    </source>
</evidence>
<dbReference type="EMBL" id="CH476617">
    <property type="protein sequence ID" value="EEP81048.1"/>
    <property type="molecule type" value="Genomic_DNA"/>
</dbReference>
<comment type="similarity">
    <text evidence="2">Belongs to the membrane magnesium transporter (TC 1.A.67) family.</text>
</comment>
<dbReference type="PANTHER" id="PTHR28144:SF1">
    <property type="entry name" value="ER MEMBRANE PROTEIN COMPLEX SUBUNIT 5"/>
    <property type="match status" value="1"/>
</dbReference>
<keyword evidence="7" id="KW-0732">Signal</keyword>
<evidence type="ECO:0000256" key="5">
    <source>
        <dbReference type="ARBA" id="ARBA00023136"/>
    </source>
</evidence>
<dbReference type="GO" id="GO:0034975">
    <property type="term" value="P:protein folding in endoplasmic reticulum"/>
    <property type="evidence" value="ECO:0007669"/>
    <property type="project" value="TreeGrafter"/>
</dbReference>
<dbReference type="eggNOG" id="ENOG502S8V0">
    <property type="taxonomic scope" value="Eukaryota"/>
</dbReference>
<dbReference type="RefSeq" id="XP_002585201.1">
    <property type="nucleotide sequence ID" value="XM_002585155.1"/>
</dbReference>
<evidence type="ECO:0008006" key="10">
    <source>
        <dbReference type="Google" id="ProtNLM"/>
    </source>
</evidence>
<feature type="transmembrane region" description="Helical" evidence="6">
    <location>
        <begin position="38"/>
        <end position="59"/>
    </location>
</feature>
<dbReference type="OrthoDB" id="44756at2759"/>
<protein>
    <recommendedName>
        <fullName evidence="10">Magnesium transporter</fullName>
    </recommendedName>
</protein>
<keyword evidence="3 6" id="KW-0812">Transmembrane</keyword>
<dbReference type="OMA" id="YGFWDIR"/>
<dbReference type="Pfam" id="PF10270">
    <property type="entry name" value="MMgT"/>
    <property type="match status" value="1"/>
</dbReference>
<dbReference type="VEuPathDB" id="FungiDB:UREG_05890"/>
<evidence type="ECO:0000313" key="8">
    <source>
        <dbReference type="EMBL" id="EEP81048.1"/>
    </source>
</evidence>
<feature type="chain" id="PRO_5002938075" description="Magnesium transporter" evidence="7">
    <location>
        <begin position="20"/>
        <end position="125"/>
    </location>
</feature>
<keyword evidence="5 6" id="KW-0472">Membrane</keyword>
<organism evidence="8 9">
    <name type="scientific">Uncinocarpus reesii (strain UAMH 1704)</name>
    <dbReference type="NCBI Taxonomy" id="336963"/>
    <lineage>
        <taxon>Eukaryota</taxon>
        <taxon>Fungi</taxon>
        <taxon>Dikarya</taxon>
        <taxon>Ascomycota</taxon>
        <taxon>Pezizomycotina</taxon>
        <taxon>Eurotiomycetes</taxon>
        <taxon>Eurotiomycetidae</taxon>
        <taxon>Onygenales</taxon>
        <taxon>Onygenaceae</taxon>
        <taxon>Uncinocarpus</taxon>
    </lineage>
</organism>
<reference evidence="9" key="1">
    <citation type="journal article" date="2009" name="Genome Res.">
        <title>Comparative genomic analyses of the human fungal pathogens Coccidioides and their relatives.</title>
        <authorList>
            <person name="Sharpton T.J."/>
            <person name="Stajich J.E."/>
            <person name="Rounsley S.D."/>
            <person name="Gardner M.J."/>
            <person name="Wortman J.R."/>
            <person name="Jordar V.S."/>
            <person name="Maiti R."/>
            <person name="Kodira C.D."/>
            <person name="Neafsey D.E."/>
            <person name="Zeng Q."/>
            <person name="Hung C.-Y."/>
            <person name="McMahan C."/>
            <person name="Muszewska A."/>
            <person name="Grynberg M."/>
            <person name="Mandel M.A."/>
            <person name="Kellner E.M."/>
            <person name="Barker B.M."/>
            <person name="Galgiani J.N."/>
            <person name="Orbach M.J."/>
            <person name="Kirkland T.N."/>
            <person name="Cole G.T."/>
            <person name="Henn M.R."/>
            <person name="Birren B.W."/>
            <person name="Taylor J.W."/>
        </authorList>
    </citation>
    <scope>NUCLEOTIDE SEQUENCE [LARGE SCALE GENOMIC DNA]</scope>
    <source>
        <strain evidence="9">UAMH 1704</strain>
    </source>
</reference>
<comment type="subcellular location">
    <subcellularLocation>
        <location evidence="1">Endomembrane system</location>
        <topology evidence="1">Multi-pass membrane protein</topology>
    </subcellularLocation>
</comment>
<dbReference type="Proteomes" id="UP000002058">
    <property type="component" value="Unassembled WGS sequence"/>
</dbReference>
<evidence type="ECO:0000256" key="1">
    <source>
        <dbReference type="ARBA" id="ARBA00004127"/>
    </source>
</evidence>
<dbReference type="AlphaFoldDB" id="C4JTV1"/>
<gene>
    <name evidence="8" type="ORF">UREG_05890</name>
</gene>
<keyword evidence="9" id="KW-1185">Reference proteome</keyword>
<proteinExistence type="inferred from homology"/>
<dbReference type="InterPro" id="IPR053279">
    <property type="entry name" value="EMC_subunit"/>
</dbReference>
<dbReference type="GO" id="GO:0072546">
    <property type="term" value="C:EMC complex"/>
    <property type="evidence" value="ECO:0007669"/>
    <property type="project" value="TreeGrafter"/>
</dbReference>
<dbReference type="HOGENOM" id="CLU_132206_0_0_1"/>
<dbReference type="GeneID" id="8444283"/>
<dbReference type="STRING" id="336963.C4JTV1"/>
<feature type="signal peptide" evidence="7">
    <location>
        <begin position="1"/>
        <end position="19"/>
    </location>
</feature>
<name>C4JTV1_UNCRE</name>
<dbReference type="InterPro" id="IPR018937">
    <property type="entry name" value="MMgT"/>
</dbReference>
<keyword evidence="4 6" id="KW-1133">Transmembrane helix</keyword>
<accession>C4JTV1</accession>
<evidence type="ECO:0000256" key="3">
    <source>
        <dbReference type="ARBA" id="ARBA00022692"/>
    </source>
</evidence>
<dbReference type="KEGG" id="ure:UREG_05890"/>
<dbReference type="PANTHER" id="PTHR28144">
    <property type="entry name" value="ER MEMBRANE PROTEIN COMPLEX SUBUNIT 5"/>
    <property type="match status" value="1"/>
</dbReference>
<evidence type="ECO:0000256" key="4">
    <source>
        <dbReference type="ARBA" id="ARBA00022989"/>
    </source>
</evidence>
<evidence type="ECO:0000313" key="9">
    <source>
        <dbReference type="Proteomes" id="UP000002058"/>
    </source>
</evidence>